<dbReference type="PRINTS" id="PR00081">
    <property type="entry name" value="GDHRDH"/>
</dbReference>
<evidence type="ECO:0000313" key="3">
    <source>
        <dbReference type="EMBL" id="MBG6092460.1"/>
    </source>
</evidence>
<comment type="caution">
    <text evidence="3">The sequence shown here is derived from an EMBL/GenBank/DDBJ whole genome shotgun (WGS) entry which is preliminary data.</text>
</comment>
<dbReference type="SUPFAM" id="SSF51735">
    <property type="entry name" value="NAD(P)-binding Rossmann-fold domains"/>
    <property type="match status" value="1"/>
</dbReference>
<dbReference type="GO" id="GO:0016491">
    <property type="term" value="F:oxidoreductase activity"/>
    <property type="evidence" value="ECO:0007669"/>
    <property type="project" value="UniProtKB-KW"/>
</dbReference>
<name>A0A931DS69_9ACTN</name>
<proteinExistence type="inferred from homology"/>
<dbReference type="EMBL" id="JADOUA010000001">
    <property type="protein sequence ID" value="MBG6092460.1"/>
    <property type="molecule type" value="Genomic_DNA"/>
</dbReference>
<dbReference type="InterPro" id="IPR002347">
    <property type="entry name" value="SDR_fam"/>
</dbReference>
<organism evidence="3 4">
    <name type="scientific">Actinomadura viridis</name>
    <dbReference type="NCBI Taxonomy" id="58110"/>
    <lineage>
        <taxon>Bacteria</taxon>
        <taxon>Bacillati</taxon>
        <taxon>Actinomycetota</taxon>
        <taxon>Actinomycetes</taxon>
        <taxon>Streptosporangiales</taxon>
        <taxon>Thermomonosporaceae</taxon>
        <taxon>Actinomadura</taxon>
    </lineage>
</organism>
<dbReference type="InterPro" id="IPR036291">
    <property type="entry name" value="NAD(P)-bd_dom_sf"/>
</dbReference>
<evidence type="ECO:0000313" key="4">
    <source>
        <dbReference type="Proteomes" id="UP000614047"/>
    </source>
</evidence>
<dbReference type="Pfam" id="PF13561">
    <property type="entry name" value="adh_short_C2"/>
    <property type="match status" value="1"/>
</dbReference>
<sequence length="266" mass="27286">MTMLEKKVAVVYGGGGSIGGAIARVFAREGAHVFVAGRTRDPLDRVVRNITENGGQAEAASVDATDEQDVRRHLDQVIERAGHLDILVNAVGVPHVQGPPLAELGVDEFMAPVDGFLRTLFVTTRSAAPHLAAQRAGVVLTFSTPGARLTGSGFLGNGVASAAVEAFSRILAGELGPDGVRVVCIRPNAIPASLGSSHVTGAFEGMAVRAGATAAEWLAGLAEQGTLLGRLPTPEDVAEYAAFAASDRARTMTGAIANLTAGTVVD</sequence>
<dbReference type="Gene3D" id="3.40.50.720">
    <property type="entry name" value="NAD(P)-binding Rossmann-like Domain"/>
    <property type="match status" value="1"/>
</dbReference>
<dbReference type="Proteomes" id="UP000614047">
    <property type="component" value="Unassembled WGS sequence"/>
</dbReference>
<dbReference type="AlphaFoldDB" id="A0A931DS69"/>
<keyword evidence="2" id="KW-0560">Oxidoreductase</keyword>
<gene>
    <name evidence="3" type="ORF">IW256_006573</name>
</gene>
<evidence type="ECO:0000256" key="1">
    <source>
        <dbReference type="ARBA" id="ARBA00006484"/>
    </source>
</evidence>
<accession>A0A931DS69</accession>
<keyword evidence="4" id="KW-1185">Reference proteome</keyword>
<comment type="similarity">
    <text evidence="1">Belongs to the short-chain dehydrogenases/reductases (SDR) family.</text>
</comment>
<evidence type="ECO:0000256" key="2">
    <source>
        <dbReference type="ARBA" id="ARBA00023002"/>
    </source>
</evidence>
<dbReference type="PANTHER" id="PTHR43669:SF3">
    <property type="entry name" value="ALCOHOL DEHYDROGENASE, PUTATIVE (AFU_ORTHOLOGUE AFUA_3G03445)-RELATED"/>
    <property type="match status" value="1"/>
</dbReference>
<dbReference type="PANTHER" id="PTHR43669">
    <property type="entry name" value="5-KETO-D-GLUCONATE 5-REDUCTASE"/>
    <property type="match status" value="1"/>
</dbReference>
<reference evidence="3" key="1">
    <citation type="submission" date="2020-11" db="EMBL/GenBank/DDBJ databases">
        <title>Sequencing the genomes of 1000 actinobacteria strains.</title>
        <authorList>
            <person name="Klenk H.-P."/>
        </authorList>
    </citation>
    <scope>NUCLEOTIDE SEQUENCE</scope>
    <source>
        <strain evidence="3">DSM 43175</strain>
    </source>
</reference>
<dbReference type="RefSeq" id="WP_231404028.1">
    <property type="nucleotide sequence ID" value="NZ_BAABES010000012.1"/>
</dbReference>
<dbReference type="CDD" id="cd05233">
    <property type="entry name" value="SDR_c"/>
    <property type="match status" value="1"/>
</dbReference>
<protein>
    <submittedName>
        <fullName evidence="3">NAD(P)-dependent dehydrogenase (Short-subunit alcohol dehydrogenase family)</fullName>
    </submittedName>
</protein>